<feature type="region of interest" description="Disordered" evidence="1">
    <location>
        <begin position="1"/>
        <end position="31"/>
    </location>
</feature>
<dbReference type="EMBL" id="AP021875">
    <property type="protein sequence ID" value="BBO73034.1"/>
    <property type="molecule type" value="Genomic_DNA"/>
</dbReference>
<dbReference type="KEGG" id="dwd:DSCW_04510"/>
<name>A0A5K7Z3I6_9BACT</name>
<sequence>MLQGKKINDTGLNPGFAVTVEAQPPDPGKSVDVDQAQDIAVSENIEPQNRKGPAKEPFIIVAT</sequence>
<reference evidence="2 3" key="1">
    <citation type="submission" date="2019-11" db="EMBL/GenBank/DDBJ databases">
        <title>Comparative genomics of hydrocarbon-degrading Desulfosarcina strains.</title>
        <authorList>
            <person name="Watanabe M."/>
            <person name="Kojima H."/>
            <person name="Fukui M."/>
        </authorList>
    </citation>
    <scope>NUCLEOTIDE SEQUENCE [LARGE SCALE GENOMIC DNA]</scope>
    <source>
        <strain evidence="2 3">PP31</strain>
    </source>
</reference>
<gene>
    <name evidence="2" type="ORF">DSCW_04510</name>
</gene>
<proteinExistence type="predicted"/>
<dbReference type="Proteomes" id="UP000427769">
    <property type="component" value="Chromosome"/>
</dbReference>
<evidence type="ECO:0000313" key="3">
    <source>
        <dbReference type="Proteomes" id="UP000427769"/>
    </source>
</evidence>
<organism evidence="2 3">
    <name type="scientific">Desulfosarcina widdelii</name>
    <dbReference type="NCBI Taxonomy" id="947919"/>
    <lineage>
        <taxon>Bacteria</taxon>
        <taxon>Pseudomonadati</taxon>
        <taxon>Thermodesulfobacteriota</taxon>
        <taxon>Desulfobacteria</taxon>
        <taxon>Desulfobacterales</taxon>
        <taxon>Desulfosarcinaceae</taxon>
        <taxon>Desulfosarcina</taxon>
    </lineage>
</organism>
<keyword evidence="3" id="KW-1185">Reference proteome</keyword>
<accession>A0A5K7Z3I6</accession>
<evidence type="ECO:0000313" key="2">
    <source>
        <dbReference type="EMBL" id="BBO73034.1"/>
    </source>
</evidence>
<dbReference type="AlphaFoldDB" id="A0A5K7Z3I6"/>
<evidence type="ECO:0000256" key="1">
    <source>
        <dbReference type="SAM" id="MobiDB-lite"/>
    </source>
</evidence>
<protein>
    <submittedName>
        <fullName evidence="2">Uncharacterized protein</fullName>
    </submittedName>
</protein>